<proteinExistence type="predicted"/>
<dbReference type="EMBL" id="JAATWM020000009">
    <property type="protein sequence ID" value="KAF9878859.1"/>
    <property type="molecule type" value="Genomic_DNA"/>
</dbReference>
<dbReference type="InterPro" id="IPR023753">
    <property type="entry name" value="FAD/NAD-binding_dom"/>
</dbReference>
<dbReference type="PRINTS" id="PR00368">
    <property type="entry name" value="FADPNR"/>
</dbReference>
<keyword evidence="1" id="KW-0560">Oxidoreductase</keyword>
<dbReference type="Proteomes" id="UP000781932">
    <property type="component" value="Unassembled WGS sequence"/>
</dbReference>
<dbReference type="GeneID" id="62159552"/>
<gene>
    <name evidence="4" type="ORF">CkaCkLH20_03759</name>
</gene>
<dbReference type="GO" id="GO:0050660">
    <property type="term" value="F:flavin adenine dinucleotide binding"/>
    <property type="evidence" value="ECO:0007669"/>
    <property type="project" value="TreeGrafter"/>
</dbReference>
<feature type="domain" description="FAD/NAD(P)-binding" evidence="3">
    <location>
        <begin position="197"/>
        <end position="404"/>
    </location>
</feature>
<organism evidence="4 5">
    <name type="scientific">Colletotrichum karsti</name>
    <dbReference type="NCBI Taxonomy" id="1095194"/>
    <lineage>
        <taxon>Eukaryota</taxon>
        <taxon>Fungi</taxon>
        <taxon>Dikarya</taxon>
        <taxon>Ascomycota</taxon>
        <taxon>Pezizomycotina</taxon>
        <taxon>Sordariomycetes</taxon>
        <taxon>Hypocreomycetidae</taxon>
        <taxon>Glomerellales</taxon>
        <taxon>Glomerellaceae</taxon>
        <taxon>Colletotrichum</taxon>
        <taxon>Colletotrichum boninense species complex</taxon>
    </lineage>
</organism>
<evidence type="ECO:0000259" key="3">
    <source>
        <dbReference type="Pfam" id="PF07992"/>
    </source>
</evidence>
<reference evidence="4" key="1">
    <citation type="submission" date="2020-03" db="EMBL/GenBank/DDBJ databases">
        <authorList>
            <person name="He L."/>
        </authorList>
    </citation>
    <scope>NUCLEOTIDE SEQUENCE</scope>
    <source>
        <strain evidence="4">CkLH20</strain>
    </source>
</reference>
<evidence type="ECO:0000313" key="5">
    <source>
        <dbReference type="Proteomes" id="UP000781932"/>
    </source>
</evidence>
<reference evidence="4" key="2">
    <citation type="submission" date="2020-11" db="EMBL/GenBank/DDBJ databases">
        <title>Whole genome sequencing of Colletotrichum sp.</title>
        <authorList>
            <person name="Li H."/>
        </authorList>
    </citation>
    <scope>NUCLEOTIDE SEQUENCE</scope>
    <source>
        <strain evidence="4">CkLH20</strain>
    </source>
</reference>
<feature type="region of interest" description="Disordered" evidence="2">
    <location>
        <begin position="623"/>
        <end position="643"/>
    </location>
</feature>
<sequence length="643" mass="69817">MALRANFPEYPPKVDIPTQIYEPLPDTSSLCNWDNVDATQVGSEVVSDLSEGLTKGSHQSVARLFADNAAEGGFSHWKDTLALTAHLRSFKGSKAIASALVELSQLRGIGGLEFQFAQVIKANESLSWVNCSFYFTTTSPKAQCKGTLMLVPEREDGKWRIWSMSTWLRDYEEFPEDESRLRQPSAPLPEDSRFATDVLVIGGGNAGIVLAGRLKALGVDFVVVDRNKKVGDNWFNRYDCMRFHTYKSFCHTPYISYPDDASDTLSRDELGTQIKTFSEEFDLNRRVLHQSSVAATSYDTGSHSWAVTINDGISNSTRTVTCKCLVVATGAGFSGVNVPDIPGRELFQGPSIHSTEFKNGGLLMKGGAKSVTIVGSANTAFDVLGDCYKAGLKTTMIQRSPTYVVPMTYFAHPMGLGAYDLIPTEDADAMVSGGPLAVGGPLLALCHGMQALEEPNRYDAVQKAGLRVQDSLSGDLIINLIDRCGGHFVDMGRGIELITTGEVGIRSGAVPSAYTSDGLILSDGSELKTDAIVWCTGFGNLDVRKSLPGILGEGSDRFASRMESTWGVDAEGEIRGLWKRQADVDNMWVFAGGTGQHRWFSKVIALQIKGVLEGILPEAYRRTPGEFGEGHDEMTAGPLHSNL</sequence>
<keyword evidence="4" id="KW-0503">Monooxygenase</keyword>
<feature type="compositionally biased region" description="Basic and acidic residues" evidence="2">
    <location>
        <begin position="623"/>
        <end position="634"/>
    </location>
</feature>
<dbReference type="Gene3D" id="3.50.50.60">
    <property type="entry name" value="FAD/NAD(P)-binding domain"/>
    <property type="match status" value="1"/>
</dbReference>
<accession>A0A9P6IAB2</accession>
<dbReference type="AlphaFoldDB" id="A0A9P6IAB2"/>
<name>A0A9P6IAB2_9PEZI</name>
<protein>
    <submittedName>
        <fullName evidence="4">Flavin-containing monooxygenase</fullName>
    </submittedName>
</protein>
<dbReference type="OrthoDB" id="74360at2759"/>
<keyword evidence="5" id="KW-1185">Reference proteome</keyword>
<dbReference type="PANTHER" id="PTHR43539">
    <property type="entry name" value="FLAVIN-BINDING MONOOXYGENASE-LIKE PROTEIN (AFU_ORTHOLOGUE AFUA_4G09220)"/>
    <property type="match status" value="1"/>
</dbReference>
<dbReference type="InterPro" id="IPR036188">
    <property type="entry name" value="FAD/NAD-bd_sf"/>
</dbReference>
<dbReference type="SUPFAM" id="SSF51905">
    <property type="entry name" value="FAD/NAD(P)-binding domain"/>
    <property type="match status" value="1"/>
</dbReference>
<dbReference type="Pfam" id="PF07992">
    <property type="entry name" value="Pyr_redox_2"/>
    <property type="match status" value="1"/>
</dbReference>
<dbReference type="RefSeq" id="XP_038748320.1">
    <property type="nucleotide sequence ID" value="XM_038886478.1"/>
</dbReference>
<evidence type="ECO:0000256" key="1">
    <source>
        <dbReference type="ARBA" id="ARBA00023002"/>
    </source>
</evidence>
<evidence type="ECO:0000256" key="2">
    <source>
        <dbReference type="SAM" id="MobiDB-lite"/>
    </source>
</evidence>
<dbReference type="GO" id="GO:0004497">
    <property type="term" value="F:monooxygenase activity"/>
    <property type="evidence" value="ECO:0007669"/>
    <property type="project" value="UniProtKB-KW"/>
</dbReference>
<evidence type="ECO:0000313" key="4">
    <source>
        <dbReference type="EMBL" id="KAF9878859.1"/>
    </source>
</evidence>
<comment type="caution">
    <text evidence="4">The sequence shown here is derived from an EMBL/GenBank/DDBJ whole genome shotgun (WGS) entry which is preliminary data.</text>
</comment>
<dbReference type="InterPro" id="IPR050982">
    <property type="entry name" value="Auxin_biosynth/cation_transpt"/>
</dbReference>
<dbReference type="PANTHER" id="PTHR43539:SF68">
    <property type="entry name" value="FLAVIN-BINDING MONOOXYGENASE-LIKE PROTEIN (AFU_ORTHOLOGUE AFUA_4G09220)"/>
    <property type="match status" value="1"/>
</dbReference>